<dbReference type="Proteomes" id="UP000030854">
    <property type="component" value="Unassembled WGS sequence"/>
</dbReference>
<keyword evidence="12" id="KW-0995">Kinetochore</keyword>
<evidence type="ECO:0000256" key="1">
    <source>
        <dbReference type="ARBA" id="ARBA00004123"/>
    </source>
</evidence>
<proteinExistence type="inferred from homology"/>
<evidence type="ECO:0000256" key="18">
    <source>
        <dbReference type="SAM" id="Coils"/>
    </source>
</evidence>
<protein>
    <recommendedName>
        <fullName evidence="5">DASH complex subunit DAD2</fullName>
    </recommendedName>
    <alternativeName>
        <fullName evidence="17">Outer kinetochore protein DAD2</fullName>
    </alternativeName>
</protein>
<dbReference type="GO" id="GO:0005874">
    <property type="term" value="C:microtubule"/>
    <property type="evidence" value="ECO:0007669"/>
    <property type="project" value="UniProtKB-KW"/>
</dbReference>
<organism evidence="20 21">
    <name type="scientific">Uncinula necator</name>
    <name type="common">Grape powdery mildew</name>
    <dbReference type="NCBI Taxonomy" id="52586"/>
    <lineage>
        <taxon>Eukaryota</taxon>
        <taxon>Fungi</taxon>
        <taxon>Dikarya</taxon>
        <taxon>Ascomycota</taxon>
        <taxon>Pezizomycotina</taxon>
        <taxon>Leotiomycetes</taxon>
        <taxon>Erysiphales</taxon>
        <taxon>Erysiphaceae</taxon>
        <taxon>Erysiphe</taxon>
    </lineage>
</organism>
<dbReference type="GO" id="GO:1990023">
    <property type="term" value="C:mitotic spindle midzone"/>
    <property type="evidence" value="ECO:0007669"/>
    <property type="project" value="TreeGrafter"/>
</dbReference>
<evidence type="ECO:0000256" key="17">
    <source>
        <dbReference type="ARBA" id="ARBA00030568"/>
    </source>
</evidence>
<feature type="compositionally biased region" description="Polar residues" evidence="19">
    <location>
        <begin position="104"/>
        <end position="115"/>
    </location>
</feature>
<evidence type="ECO:0000256" key="4">
    <source>
        <dbReference type="ARBA" id="ARBA00005501"/>
    </source>
</evidence>
<comment type="subcellular location">
    <subcellularLocation>
        <location evidence="3">Chromosome</location>
        <location evidence="3">Centromere</location>
        <location evidence="3">Kinetochore</location>
    </subcellularLocation>
    <subcellularLocation>
        <location evidence="2">Cytoplasm</location>
        <location evidence="2">Cytoskeleton</location>
        <location evidence="2">Spindle</location>
    </subcellularLocation>
    <subcellularLocation>
        <location evidence="1">Nucleus</location>
    </subcellularLocation>
</comment>
<evidence type="ECO:0000256" key="16">
    <source>
        <dbReference type="ARBA" id="ARBA00023328"/>
    </source>
</evidence>
<dbReference type="GO" id="GO:0051301">
    <property type="term" value="P:cell division"/>
    <property type="evidence" value="ECO:0007669"/>
    <property type="project" value="UniProtKB-KW"/>
</dbReference>
<gene>
    <name evidence="20" type="ORF">EV44_g1453</name>
</gene>
<keyword evidence="8" id="KW-0132">Cell division</keyword>
<keyword evidence="14" id="KW-0539">Nucleus</keyword>
<keyword evidence="15" id="KW-0131">Cell cycle</keyword>
<evidence type="ECO:0000313" key="21">
    <source>
        <dbReference type="Proteomes" id="UP000030854"/>
    </source>
</evidence>
<dbReference type="GO" id="GO:0008608">
    <property type="term" value="P:attachment of spindle microtubules to kinetochore"/>
    <property type="evidence" value="ECO:0007669"/>
    <property type="project" value="TreeGrafter"/>
</dbReference>
<dbReference type="PANTHER" id="PTHR28036">
    <property type="entry name" value="DASH COMPLEX SUBUNIT DAD2"/>
    <property type="match status" value="1"/>
</dbReference>
<keyword evidence="11" id="KW-0159">Chromosome partition</keyword>
<evidence type="ECO:0000256" key="19">
    <source>
        <dbReference type="SAM" id="MobiDB-lite"/>
    </source>
</evidence>
<dbReference type="GO" id="GO:0044732">
    <property type="term" value="C:mitotic spindle pole body"/>
    <property type="evidence" value="ECO:0007669"/>
    <property type="project" value="TreeGrafter"/>
</dbReference>
<keyword evidence="10" id="KW-0498">Mitosis</keyword>
<dbReference type="HOGENOM" id="CLU_138063_0_0_1"/>
<evidence type="ECO:0000256" key="7">
    <source>
        <dbReference type="ARBA" id="ARBA00022490"/>
    </source>
</evidence>
<evidence type="ECO:0000256" key="12">
    <source>
        <dbReference type="ARBA" id="ARBA00022838"/>
    </source>
</evidence>
<keyword evidence="18" id="KW-0175">Coiled coil</keyword>
<evidence type="ECO:0000256" key="2">
    <source>
        <dbReference type="ARBA" id="ARBA00004186"/>
    </source>
</evidence>
<sequence>MTNDPRYVHSQLRYGSTNINPETCPKSSILHARITEKKLELENLRQLRDLSAALAEQMQTLEEKLATLSDGTEVVATVLGNWHSVLQSINLATQKLPKPDENQMESNVPPSTEQSLPQTLVRIPIENASLIN</sequence>
<dbReference type="GO" id="GO:0042729">
    <property type="term" value="C:DASH complex"/>
    <property type="evidence" value="ECO:0007669"/>
    <property type="project" value="InterPro"/>
</dbReference>
<evidence type="ECO:0000256" key="14">
    <source>
        <dbReference type="ARBA" id="ARBA00023242"/>
    </source>
</evidence>
<evidence type="ECO:0000256" key="5">
    <source>
        <dbReference type="ARBA" id="ARBA00020260"/>
    </source>
</evidence>
<dbReference type="STRING" id="52586.A0A0B1PA42"/>
<evidence type="ECO:0000256" key="15">
    <source>
        <dbReference type="ARBA" id="ARBA00023306"/>
    </source>
</evidence>
<evidence type="ECO:0000256" key="9">
    <source>
        <dbReference type="ARBA" id="ARBA00022701"/>
    </source>
</evidence>
<keyword evidence="9" id="KW-0493">Microtubule</keyword>
<evidence type="ECO:0000256" key="6">
    <source>
        <dbReference type="ARBA" id="ARBA00022454"/>
    </source>
</evidence>
<dbReference type="EMBL" id="JNVN01001372">
    <property type="protein sequence ID" value="KHJ33539.1"/>
    <property type="molecule type" value="Genomic_DNA"/>
</dbReference>
<feature type="coiled-coil region" evidence="18">
    <location>
        <begin position="44"/>
        <end position="71"/>
    </location>
</feature>
<accession>A0A0B1PA42</accession>
<dbReference type="OMA" id="QAINMAS"/>
<keyword evidence="16" id="KW-0137">Centromere</keyword>
<dbReference type="InterPro" id="IPR013963">
    <property type="entry name" value="DASH_Dad2"/>
</dbReference>
<evidence type="ECO:0000313" key="20">
    <source>
        <dbReference type="EMBL" id="KHJ33539.1"/>
    </source>
</evidence>
<evidence type="ECO:0000256" key="11">
    <source>
        <dbReference type="ARBA" id="ARBA00022829"/>
    </source>
</evidence>
<evidence type="ECO:0000256" key="3">
    <source>
        <dbReference type="ARBA" id="ARBA00004629"/>
    </source>
</evidence>
<feature type="region of interest" description="Disordered" evidence="19">
    <location>
        <begin position="96"/>
        <end position="115"/>
    </location>
</feature>
<evidence type="ECO:0000256" key="13">
    <source>
        <dbReference type="ARBA" id="ARBA00023212"/>
    </source>
</evidence>
<keyword evidence="7" id="KW-0963">Cytoplasm</keyword>
<dbReference type="GO" id="GO:0000278">
    <property type="term" value="P:mitotic cell cycle"/>
    <property type="evidence" value="ECO:0007669"/>
    <property type="project" value="InterPro"/>
</dbReference>
<keyword evidence="6" id="KW-0158">Chromosome</keyword>
<keyword evidence="13" id="KW-0206">Cytoskeleton</keyword>
<evidence type="ECO:0000256" key="10">
    <source>
        <dbReference type="ARBA" id="ARBA00022776"/>
    </source>
</evidence>
<dbReference type="PANTHER" id="PTHR28036:SF1">
    <property type="entry name" value="DASH COMPLEX SUBUNIT DAD2"/>
    <property type="match status" value="1"/>
</dbReference>
<dbReference type="AlphaFoldDB" id="A0A0B1PA42"/>
<keyword evidence="21" id="KW-1185">Reference proteome</keyword>
<comment type="similarity">
    <text evidence="4">Belongs to the DASH complex DAD2 family.</text>
</comment>
<dbReference type="OrthoDB" id="3230169at2759"/>
<reference evidence="20 21" key="1">
    <citation type="journal article" date="2014" name="BMC Genomics">
        <title>Adaptive genomic structural variation in the grape powdery mildew pathogen, Erysiphe necator.</title>
        <authorList>
            <person name="Jones L."/>
            <person name="Riaz S."/>
            <person name="Morales-Cruz A."/>
            <person name="Amrine K.C."/>
            <person name="McGuire B."/>
            <person name="Gubler W.D."/>
            <person name="Walker M.A."/>
            <person name="Cantu D."/>
        </authorList>
    </citation>
    <scope>NUCLEOTIDE SEQUENCE [LARGE SCALE GENOMIC DNA]</scope>
    <source>
        <strain evidence="21">c</strain>
    </source>
</reference>
<evidence type="ECO:0000256" key="8">
    <source>
        <dbReference type="ARBA" id="ARBA00022618"/>
    </source>
</evidence>
<comment type="caution">
    <text evidence="20">The sequence shown here is derived from an EMBL/GenBank/DDBJ whole genome shotgun (WGS) entry which is preliminary data.</text>
</comment>
<name>A0A0B1PA42_UNCNE</name>
<dbReference type="Pfam" id="PF08654">
    <property type="entry name" value="DASH_Dad2"/>
    <property type="match status" value="1"/>
</dbReference>